<dbReference type="PROSITE" id="PS50294">
    <property type="entry name" value="WD_REPEATS_REGION"/>
    <property type="match status" value="1"/>
</dbReference>
<name>A0A8S1NTU0_PARPR</name>
<dbReference type="GO" id="GO:0097361">
    <property type="term" value="C:cytosolic [4Fe-4S] assembly targeting complex"/>
    <property type="evidence" value="ECO:0007669"/>
    <property type="project" value="TreeGrafter"/>
</dbReference>
<dbReference type="SMART" id="SM00320">
    <property type="entry name" value="WD40"/>
    <property type="match status" value="3"/>
</dbReference>
<keyword evidence="3" id="KW-1185">Reference proteome</keyword>
<keyword evidence="1" id="KW-0853">WD repeat</keyword>
<dbReference type="Pfam" id="PF00400">
    <property type="entry name" value="WD40"/>
    <property type="match status" value="1"/>
</dbReference>
<evidence type="ECO:0000313" key="2">
    <source>
        <dbReference type="EMBL" id="CAD8093681.1"/>
    </source>
</evidence>
<dbReference type="GO" id="GO:0016226">
    <property type="term" value="P:iron-sulfur cluster assembly"/>
    <property type="evidence" value="ECO:0007669"/>
    <property type="project" value="TreeGrafter"/>
</dbReference>
<dbReference type="EMBL" id="CAJJDM010000097">
    <property type="protein sequence ID" value="CAD8093681.1"/>
    <property type="molecule type" value="Genomic_DNA"/>
</dbReference>
<evidence type="ECO:0000256" key="1">
    <source>
        <dbReference type="PROSITE-ProRule" id="PRU00221"/>
    </source>
</evidence>
<dbReference type="AlphaFoldDB" id="A0A8S1NTU0"/>
<evidence type="ECO:0000313" key="3">
    <source>
        <dbReference type="Proteomes" id="UP000688137"/>
    </source>
</evidence>
<dbReference type="InterPro" id="IPR001680">
    <property type="entry name" value="WD40_rpt"/>
</dbReference>
<dbReference type="Proteomes" id="UP000688137">
    <property type="component" value="Unassembled WGS sequence"/>
</dbReference>
<dbReference type="OMA" id="MLIHKNG"/>
<organism evidence="2 3">
    <name type="scientific">Paramecium primaurelia</name>
    <dbReference type="NCBI Taxonomy" id="5886"/>
    <lineage>
        <taxon>Eukaryota</taxon>
        <taxon>Sar</taxon>
        <taxon>Alveolata</taxon>
        <taxon>Ciliophora</taxon>
        <taxon>Intramacronucleata</taxon>
        <taxon>Oligohymenophorea</taxon>
        <taxon>Peniculida</taxon>
        <taxon>Parameciidae</taxon>
        <taxon>Paramecium</taxon>
    </lineage>
</organism>
<accession>A0A8S1NTU0</accession>
<dbReference type="PANTHER" id="PTHR19920:SF0">
    <property type="entry name" value="CYTOSOLIC IRON-SULFUR PROTEIN ASSEMBLY PROTEIN CIAO1-RELATED"/>
    <property type="match status" value="1"/>
</dbReference>
<proteinExistence type="predicted"/>
<gene>
    <name evidence="2" type="ORF">PPRIM_AZ9-3.1.T0940002</name>
</gene>
<comment type="caution">
    <text evidence="2">The sequence shown here is derived from an EMBL/GenBank/DDBJ whole genome shotgun (WGS) entry which is preliminary data.</text>
</comment>
<sequence length="345" mass="40020">MPLLNQKLVTICSKKWRDPCLVISIDQNNIIIALGSYCIIHLFEFKSSKLKKVQTLFGHLDDITTLVFFNKKQQLISGSKDMQIIIWSLNLLSEPKKIQKLQGHLNYINCLILNRKEDLIISGCSQIIFWTQLLNQQSLQQQWVYSQQYQSDQSIFGLSINDDENQVIACGENQEILIMEQKYSNYWLIKQKIQVDEQGFRICFINNNLFVFQPIIECDFVCLGAKTLDVYTFNSLQNKYVKSGEIEVKGDCQSCYQYFPTLYNSRRGMLIHKNGCHLNLIRVKQDSILLKEENIQYQFELVEIINFGNSNGFGNLIGTLSNDGENLIIWDSNSKEINIIKIIIQ</sequence>
<protein>
    <submittedName>
        <fullName evidence="2">Uncharacterized protein</fullName>
    </submittedName>
</protein>
<dbReference type="PROSITE" id="PS50082">
    <property type="entry name" value="WD_REPEATS_2"/>
    <property type="match status" value="1"/>
</dbReference>
<dbReference type="PANTHER" id="PTHR19920">
    <property type="entry name" value="WD40 PROTEIN CIAO1"/>
    <property type="match status" value="1"/>
</dbReference>
<feature type="repeat" description="WD" evidence="1">
    <location>
        <begin position="56"/>
        <end position="90"/>
    </location>
</feature>
<reference evidence="2" key="1">
    <citation type="submission" date="2021-01" db="EMBL/GenBank/DDBJ databases">
        <authorList>
            <consortium name="Genoscope - CEA"/>
            <person name="William W."/>
        </authorList>
    </citation>
    <scope>NUCLEOTIDE SEQUENCE</scope>
</reference>